<evidence type="ECO:0000256" key="13">
    <source>
        <dbReference type="PIRSR" id="PIRSR006816-2"/>
    </source>
</evidence>
<proteinExistence type="inferred from homology"/>
<dbReference type="GO" id="GO:0050660">
    <property type="term" value="F:flavin adenine dinucleotide binding"/>
    <property type="evidence" value="ECO:0007669"/>
    <property type="project" value="InterPro"/>
</dbReference>
<dbReference type="Pfam" id="PF00970">
    <property type="entry name" value="FAD_binding_6"/>
    <property type="match status" value="1"/>
</dbReference>
<dbReference type="InterPro" id="IPR023455">
    <property type="entry name" value="Dihydroorotate_DHASE_ETsu"/>
</dbReference>
<dbReference type="RefSeq" id="WP_123208926.1">
    <property type="nucleotide sequence ID" value="NZ_JBHTHO010000003.1"/>
</dbReference>
<gene>
    <name evidence="11" type="primary">pyrK</name>
    <name evidence="15" type="ORF">DMP06_06435</name>
</gene>
<evidence type="ECO:0000256" key="9">
    <source>
        <dbReference type="ARBA" id="ARBA00023004"/>
    </source>
</evidence>
<dbReference type="CDD" id="cd06218">
    <property type="entry name" value="DHOD_e_trans"/>
    <property type="match status" value="1"/>
</dbReference>
<dbReference type="GO" id="GO:0016491">
    <property type="term" value="F:oxidoreductase activity"/>
    <property type="evidence" value="ECO:0007669"/>
    <property type="project" value="InterPro"/>
</dbReference>
<accession>A0A3N0AY64</accession>
<name>A0A3N0AY64_9ACTN</name>
<dbReference type="InterPro" id="IPR019480">
    <property type="entry name" value="Dihydroorotate_DH_Fe-S-bd"/>
</dbReference>
<dbReference type="InterPro" id="IPR017938">
    <property type="entry name" value="Riboflavin_synthase-like_b-brl"/>
</dbReference>
<evidence type="ECO:0000256" key="2">
    <source>
        <dbReference type="ARBA" id="ARBA00022448"/>
    </source>
</evidence>
<keyword evidence="8 11" id="KW-0249">Electron transport</keyword>
<evidence type="ECO:0000313" key="16">
    <source>
        <dbReference type="Proteomes" id="UP000269591"/>
    </source>
</evidence>
<keyword evidence="10 11" id="KW-0411">Iron-sulfur</keyword>
<keyword evidence="2 11" id="KW-0813">Transport</keyword>
<dbReference type="PANTHER" id="PTHR43513:SF3">
    <property type="entry name" value="DIHYDROOROTATE DEHYDROGENASE B (NAD(+)), ELECTRON TRANSFER SUBUNIT-RELATED"/>
    <property type="match status" value="1"/>
</dbReference>
<dbReference type="SUPFAM" id="SSF63380">
    <property type="entry name" value="Riboflavin synthase domain-like"/>
    <property type="match status" value="1"/>
</dbReference>
<keyword evidence="9 11" id="KW-0408">Iron</keyword>
<dbReference type="AlphaFoldDB" id="A0A3N0AY64"/>
<reference evidence="16" key="1">
    <citation type="submission" date="2018-05" db="EMBL/GenBank/DDBJ databases">
        <title>Genome Sequencing of selected type strains of the family Eggerthellaceae.</title>
        <authorList>
            <person name="Danylec N."/>
            <person name="Stoll D.A."/>
            <person name="Doetsch A."/>
            <person name="Huch M."/>
        </authorList>
    </citation>
    <scope>NUCLEOTIDE SEQUENCE [LARGE SCALE GENOMIC DNA]</scope>
    <source>
        <strain evidence="16">DSM 24851</strain>
    </source>
</reference>
<organism evidence="15 16">
    <name type="scientific">Slackia equolifaciens</name>
    <dbReference type="NCBI Taxonomy" id="498718"/>
    <lineage>
        <taxon>Bacteria</taxon>
        <taxon>Bacillati</taxon>
        <taxon>Actinomycetota</taxon>
        <taxon>Coriobacteriia</taxon>
        <taxon>Eggerthellales</taxon>
        <taxon>Eggerthellaceae</taxon>
        <taxon>Slackia</taxon>
    </lineage>
</organism>
<dbReference type="PROSITE" id="PS51384">
    <property type="entry name" value="FAD_FR"/>
    <property type="match status" value="1"/>
</dbReference>
<comment type="cofactor">
    <cofactor evidence="11 12">
        <name>FAD</name>
        <dbReference type="ChEBI" id="CHEBI:57692"/>
    </cofactor>
    <text evidence="11 12">Binds 1 FAD per subunit.</text>
</comment>
<dbReference type="PIRSF" id="PIRSF006816">
    <property type="entry name" value="Cyc3_hyd_g"/>
    <property type="match status" value="1"/>
</dbReference>
<dbReference type="OrthoDB" id="9796486at2"/>
<dbReference type="InterPro" id="IPR037117">
    <property type="entry name" value="Dihydroorotate_DH_ele_sf"/>
</dbReference>
<feature type="binding site" evidence="11 13">
    <location>
        <position position="230"/>
    </location>
    <ligand>
        <name>[2Fe-2S] cluster</name>
        <dbReference type="ChEBI" id="CHEBI:190135"/>
    </ligand>
</feature>
<keyword evidence="4 11" id="KW-0001">2Fe-2S</keyword>
<evidence type="ECO:0000256" key="6">
    <source>
        <dbReference type="ARBA" id="ARBA00022827"/>
    </source>
</evidence>
<dbReference type="Gene3D" id="3.40.50.80">
    <property type="entry name" value="Nucleotide-binding domain of ferredoxin-NADP reductase (FNR) module"/>
    <property type="match status" value="1"/>
</dbReference>
<evidence type="ECO:0000256" key="12">
    <source>
        <dbReference type="PIRSR" id="PIRSR006816-1"/>
    </source>
</evidence>
<dbReference type="UniPathway" id="UPA00070">
    <property type="reaction ID" value="UER00945"/>
</dbReference>
<evidence type="ECO:0000259" key="14">
    <source>
        <dbReference type="PROSITE" id="PS51384"/>
    </source>
</evidence>
<feature type="binding site" evidence="11 13">
    <location>
        <position position="238"/>
    </location>
    <ligand>
        <name>[2Fe-2S] cluster</name>
        <dbReference type="ChEBI" id="CHEBI:190135"/>
    </ligand>
</feature>
<protein>
    <recommendedName>
        <fullName evidence="11">Dihydroorotate dehydrogenase B (NAD(+)), electron transfer subunit</fullName>
    </recommendedName>
    <alternativeName>
        <fullName evidence="11">Dihydroorotate oxidase B, electron transfer subunit</fullName>
    </alternativeName>
</protein>
<evidence type="ECO:0000256" key="3">
    <source>
        <dbReference type="ARBA" id="ARBA00022630"/>
    </source>
</evidence>
<dbReference type="InterPro" id="IPR008333">
    <property type="entry name" value="Cbr1-like_FAD-bd_dom"/>
</dbReference>
<comment type="function">
    <text evidence="11">Responsible for channeling the electrons from the oxidation of dihydroorotate from the FMN redox center in the PyrD type B subunit to the ultimate electron acceptor NAD(+).</text>
</comment>
<dbReference type="PANTHER" id="PTHR43513">
    <property type="entry name" value="DIHYDROOROTATE DEHYDROGENASE B (NAD(+)), ELECTRON TRANSFER SUBUNIT"/>
    <property type="match status" value="1"/>
</dbReference>
<dbReference type="SUPFAM" id="SSF52343">
    <property type="entry name" value="Ferredoxin reductase-like, C-terminal NADP-linked domain"/>
    <property type="match status" value="1"/>
</dbReference>
<feature type="binding site" evidence="11 13">
    <location>
        <position position="250"/>
    </location>
    <ligand>
        <name>[2Fe-2S] cluster</name>
        <dbReference type="ChEBI" id="CHEBI:190135"/>
    </ligand>
</feature>
<keyword evidence="16" id="KW-1185">Reference proteome</keyword>
<evidence type="ECO:0000256" key="7">
    <source>
        <dbReference type="ARBA" id="ARBA00022975"/>
    </source>
</evidence>
<dbReference type="GO" id="GO:0046872">
    <property type="term" value="F:metal ion binding"/>
    <property type="evidence" value="ECO:0007669"/>
    <property type="project" value="UniProtKB-KW"/>
</dbReference>
<evidence type="ECO:0000256" key="1">
    <source>
        <dbReference type="ARBA" id="ARBA00006422"/>
    </source>
</evidence>
<keyword evidence="6 11" id="KW-0274">FAD</keyword>
<dbReference type="GO" id="GO:0051537">
    <property type="term" value="F:2 iron, 2 sulfur cluster binding"/>
    <property type="evidence" value="ECO:0007669"/>
    <property type="project" value="UniProtKB-KW"/>
</dbReference>
<dbReference type="InterPro" id="IPR039261">
    <property type="entry name" value="FNR_nucleotide-bd"/>
</dbReference>
<feature type="binding site" evidence="11 12">
    <location>
        <begin position="77"/>
        <end position="79"/>
    </location>
    <ligand>
        <name>FAD</name>
        <dbReference type="ChEBI" id="CHEBI:57692"/>
    </ligand>
</feature>
<evidence type="ECO:0000256" key="10">
    <source>
        <dbReference type="ARBA" id="ARBA00023014"/>
    </source>
</evidence>
<dbReference type="GO" id="GO:0044205">
    <property type="term" value="P:'de novo' UMP biosynthetic process"/>
    <property type="evidence" value="ECO:0007669"/>
    <property type="project" value="UniProtKB-UniRule"/>
</dbReference>
<dbReference type="Gene3D" id="2.10.240.10">
    <property type="entry name" value="Dihydroorotate dehydrogenase, electron transfer subunit"/>
    <property type="match status" value="1"/>
</dbReference>
<feature type="binding site" evidence="11 13">
    <location>
        <position position="235"/>
    </location>
    <ligand>
        <name>[2Fe-2S] cluster</name>
        <dbReference type="ChEBI" id="CHEBI:190135"/>
    </ligand>
</feature>
<comment type="subunit">
    <text evidence="11">Heterotetramer of 2 PyrK and 2 PyrD type B subunits.</text>
</comment>
<dbReference type="Pfam" id="PF10418">
    <property type="entry name" value="DHODB_Fe-S_bind"/>
    <property type="match status" value="1"/>
</dbReference>
<feature type="binding site" evidence="11 12">
    <location>
        <begin position="60"/>
        <end position="63"/>
    </location>
    <ligand>
        <name>FAD</name>
        <dbReference type="ChEBI" id="CHEBI:57692"/>
    </ligand>
</feature>
<dbReference type="InterPro" id="IPR012165">
    <property type="entry name" value="Cyt_c3_hydrogenase_gsu"/>
</dbReference>
<comment type="cofactor">
    <cofactor evidence="11">
        <name>[2Fe-2S] cluster</name>
        <dbReference type="ChEBI" id="CHEBI:190135"/>
    </cofactor>
    <text evidence="11">Binds 1 [2Fe-2S] cluster per subunit.</text>
</comment>
<comment type="cofactor">
    <cofactor evidence="13">
        <name>[2Fe-2S] cluster</name>
        <dbReference type="ChEBI" id="CHEBI:190135"/>
    </cofactor>
    <text evidence="13">Binds 1 [2Fe-2S] cluster per subunit.</text>
</comment>
<feature type="domain" description="FAD-binding FR-type" evidence="14">
    <location>
        <begin position="9"/>
        <end position="109"/>
    </location>
</feature>
<dbReference type="GO" id="GO:0009055">
    <property type="term" value="F:electron transfer activity"/>
    <property type="evidence" value="ECO:0007669"/>
    <property type="project" value="UniProtKB-UniRule"/>
</dbReference>
<dbReference type="EMBL" id="QIBX01000010">
    <property type="protein sequence ID" value="RNL39797.1"/>
    <property type="molecule type" value="Genomic_DNA"/>
</dbReference>
<evidence type="ECO:0000256" key="11">
    <source>
        <dbReference type="HAMAP-Rule" id="MF_01211"/>
    </source>
</evidence>
<dbReference type="Proteomes" id="UP000269591">
    <property type="component" value="Unassembled WGS sequence"/>
</dbReference>
<dbReference type="Gene3D" id="2.40.30.10">
    <property type="entry name" value="Translation factors"/>
    <property type="match status" value="1"/>
</dbReference>
<feature type="binding site" evidence="11 12">
    <location>
        <begin position="84"/>
        <end position="85"/>
    </location>
    <ligand>
        <name>FAD</name>
        <dbReference type="ChEBI" id="CHEBI:57692"/>
    </ligand>
</feature>
<sequence>MCTTDEAQAFDERARVLGNEQVGPRLYKITLDAPRMARSVRPGQFVHMQLTGFEAHILRRPFSVYRVLPESGAVEIIYQTVGEGTNYMTGYAPGVECSIMGPLGHGWQPCDGKLLIVGGGVGAAPLFMFAEELAKSGHPFEVVLGAQTESMLVTRGDYAALLGREAVLATDDGSVGHAGFCTEPVRAQLATGEYAGVFCCGPEPLMRAVAGIAREAGVACWVSMEKRMACGVGACLSCVVETHEGKRRSCVDGPVFNAKDVVW</sequence>
<comment type="similarity">
    <text evidence="1 11">Belongs to the PyrK family.</text>
</comment>
<dbReference type="HAMAP" id="MF_01211">
    <property type="entry name" value="DHODB_Fe_S_bind"/>
    <property type="match status" value="1"/>
</dbReference>
<keyword evidence="7 11" id="KW-0665">Pyrimidine biosynthesis</keyword>
<evidence type="ECO:0000256" key="5">
    <source>
        <dbReference type="ARBA" id="ARBA00022723"/>
    </source>
</evidence>
<keyword evidence="5 11" id="KW-0479">Metal-binding</keyword>
<evidence type="ECO:0000256" key="4">
    <source>
        <dbReference type="ARBA" id="ARBA00022714"/>
    </source>
</evidence>
<evidence type="ECO:0000256" key="8">
    <source>
        <dbReference type="ARBA" id="ARBA00022982"/>
    </source>
</evidence>
<comment type="pathway">
    <text evidence="11">Pyrimidine metabolism; UMP biosynthesis via de novo pathway; orotate from (S)-dihydroorotate (NAD(+) route): step 1/1.</text>
</comment>
<dbReference type="InterPro" id="IPR017927">
    <property type="entry name" value="FAD-bd_FR_type"/>
</dbReference>
<evidence type="ECO:0000313" key="15">
    <source>
        <dbReference type="EMBL" id="RNL39797.1"/>
    </source>
</evidence>
<comment type="caution">
    <text evidence="15">The sequence shown here is derived from an EMBL/GenBank/DDBJ whole genome shotgun (WGS) entry which is preliminary data.</text>
</comment>
<dbReference type="InterPro" id="IPR050353">
    <property type="entry name" value="PyrK_electron_transfer"/>
</dbReference>
<keyword evidence="3 11" id="KW-0285">Flavoprotein</keyword>